<keyword evidence="3" id="KW-1185">Reference proteome</keyword>
<sequence>MLEAAPATVARRPDPDPAQARSRAGPHLGLLPGPHTQRNKPVRARLNPRTKHTCASRRWPTGRHARLLPLAKPSPLASCCVGPAPEQLPTAGARARQHAAS</sequence>
<proteinExistence type="predicted"/>
<evidence type="ECO:0000313" key="2">
    <source>
        <dbReference type="EMBL" id="GJM90810.1"/>
    </source>
</evidence>
<dbReference type="Proteomes" id="UP001054889">
    <property type="component" value="Unassembled WGS sequence"/>
</dbReference>
<comment type="caution">
    <text evidence="2">The sequence shown here is derived from an EMBL/GenBank/DDBJ whole genome shotgun (WGS) entry which is preliminary data.</text>
</comment>
<evidence type="ECO:0000313" key="3">
    <source>
        <dbReference type="Proteomes" id="UP001054889"/>
    </source>
</evidence>
<dbReference type="AlphaFoldDB" id="A0AAV5BWU5"/>
<name>A0AAV5BWU5_ELECO</name>
<evidence type="ECO:0000256" key="1">
    <source>
        <dbReference type="SAM" id="MobiDB-lite"/>
    </source>
</evidence>
<reference evidence="2" key="2">
    <citation type="submission" date="2021-12" db="EMBL/GenBank/DDBJ databases">
        <title>Resequencing data analysis of finger millet.</title>
        <authorList>
            <person name="Hatakeyama M."/>
            <person name="Aluri S."/>
            <person name="Balachadran M.T."/>
            <person name="Sivarajan S.R."/>
            <person name="Poveda L."/>
            <person name="Shimizu-Inatsugi R."/>
            <person name="Schlapbach R."/>
            <person name="Sreeman S.M."/>
            <person name="Shimizu K.K."/>
        </authorList>
    </citation>
    <scope>NUCLEOTIDE SEQUENCE</scope>
</reference>
<reference evidence="2" key="1">
    <citation type="journal article" date="2018" name="DNA Res.">
        <title>Multiple hybrid de novo genome assembly of finger millet, an orphan allotetraploid crop.</title>
        <authorList>
            <person name="Hatakeyama M."/>
            <person name="Aluri S."/>
            <person name="Balachadran M.T."/>
            <person name="Sivarajan S.R."/>
            <person name="Patrignani A."/>
            <person name="Gruter S."/>
            <person name="Poveda L."/>
            <person name="Shimizu-Inatsugi R."/>
            <person name="Baeten J."/>
            <person name="Francoijs K.J."/>
            <person name="Nataraja K.N."/>
            <person name="Reddy Y.A.N."/>
            <person name="Phadnis S."/>
            <person name="Ravikumar R.L."/>
            <person name="Schlapbach R."/>
            <person name="Sreeman S.M."/>
            <person name="Shimizu K.K."/>
        </authorList>
    </citation>
    <scope>NUCLEOTIDE SEQUENCE</scope>
</reference>
<protein>
    <submittedName>
        <fullName evidence="2">Uncharacterized protein</fullName>
    </submittedName>
</protein>
<feature type="region of interest" description="Disordered" evidence="1">
    <location>
        <begin position="1"/>
        <end position="42"/>
    </location>
</feature>
<organism evidence="2 3">
    <name type="scientific">Eleusine coracana subsp. coracana</name>
    <dbReference type="NCBI Taxonomy" id="191504"/>
    <lineage>
        <taxon>Eukaryota</taxon>
        <taxon>Viridiplantae</taxon>
        <taxon>Streptophyta</taxon>
        <taxon>Embryophyta</taxon>
        <taxon>Tracheophyta</taxon>
        <taxon>Spermatophyta</taxon>
        <taxon>Magnoliopsida</taxon>
        <taxon>Liliopsida</taxon>
        <taxon>Poales</taxon>
        <taxon>Poaceae</taxon>
        <taxon>PACMAD clade</taxon>
        <taxon>Chloridoideae</taxon>
        <taxon>Cynodonteae</taxon>
        <taxon>Eleusininae</taxon>
        <taxon>Eleusine</taxon>
    </lineage>
</organism>
<dbReference type="EMBL" id="BQKI01000003">
    <property type="protein sequence ID" value="GJM90810.1"/>
    <property type="molecule type" value="Genomic_DNA"/>
</dbReference>
<accession>A0AAV5BWU5</accession>
<gene>
    <name evidence="2" type="primary">ga07125</name>
    <name evidence="2" type="ORF">PR202_ga07125</name>
</gene>